<reference evidence="10 12" key="4">
    <citation type="submission" date="2017-02" db="EMBL/GenBank/DDBJ databases">
        <title>Genome sequence of Clostridium beijerinckii Br21.</title>
        <authorList>
            <person name="Fonseca B.C."/>
            <person name="Guazzaroni M.E."/>
            <person name="Riano-Pachon D.M."/>
            <person name="Reginatto V."/>
        </authorList>
    </citation>
    <scope>NUCLEOTIDE SEQUENCE [LARGE SCALE GENOMIC DNA]</scope>
    <source>
        <strain evidence="10 12">Br21</strain>
    </source>
</reference>
<dbReference type="GeneID" id="66344585"/>
<dbReference type="Pfam" id="PF06686">
    <property type="entry name" value="SpoIIIAC"/>
    <property type="match status" value="1"/>
</dbReference>
<dbReference type="EMBL" id="JABSXK010000001">
    <property type="protein sequence ID" value="NRV07331.1"/>
    <property type="molecule type" value="Genomic_DNA"/>
</dbReference>
<dbReference type="KEGG" id="cbei:LF65_01833"/>
<reference evidence="3" key="6">
    <citation type="submission" date="2020-04" db="EMBL/GenBank/DDBJ databases">
        <authorList>
            <person name="Brown S."/>
        </authorList>
    </citation>
    <scope>NUCLEOTIDE SEQUENCE</scope>
    <source>
        <strain evidence="3">DJ015</strain>
    </source>
</reference>
<dbReference type="Proteomes" id="UP001193748">
    <property type="component" value="Unassembled WGS sequence"/>
</dbReference>
<dbReference type="Proteomes" id="UP000190959">
    <property type="component" value="Unassembled WGS sequence"/>
</dbReference>
<dbReference type="EMBL" id="JABAGV010000011">
    <property type="protein sequence ID" value="MBC2474277.1"/>
    <property type="molecule type" value="Genomic_DNA"/>
</dbReference>
<reference evidence="7" key="7">
    <citation type="submission" date="2020-05" db="EMBL/GenBank/DDBJ databases">
        <title>Genomic insights into acetone-butanol-ethanol (ABE) fermentation by sequencing solventogenic clostridia strains.</title>
        <authorList>
            <person name="Brown S."/>
        </authorList>
    </citation>
    <scope>NUCLEOTIDE SEQUENCE</scope>
    <source>
        <strain evidence="8">DJ123</strain>
        <strain evidence="7">DJ126</strain>
    </source>
</reference>
<sequence length="65" mass="6816">MHDITILFKIGGAGILLVVLDKVLTSSGKGEIAAITNIAGVVIILLMIVSIIGDLFSTVKTMFVM</sequence>
<reference evidence="9 13" key="3">
    <citation type="submission" date="2016-05" db="EMBL/GenBank/DDBJ databases">
        <title>Microbial solvent formation.</title>
        <authorList>
            <person name="Poehlein A."/>
            <person name="Montoya Solano J.D."/>
            <person name="Flitsch S."/>
            <person name="Krabben P."/>
            <person name="Duerre P."/>
            <person name="Daniel R."/>
        </authorList>
    </citation>
    <scope>NUCLEOTIDE SEQUENCE [LARGE SCALE GENOMIC DNA]</scope>
    <source>
        <strain evidence="9 13">DSM 53</strain>
    </source>
</reference>
<dbReference type="OrthoDB" id="1926511at2"/>
<keyword evidence="1" id="KW-0812">Transmembrane</keyword>
<evidence type="ECO:0000313" key="8">
    <source>
        <dbReference type="EMBL" id="NSB15792.1"/>
    </source>
</evidence>
<reference evidence="2" key="2">
    <citation type="submission" date="2016-02" db="EMBL/GenBank/DDBJ databases">
        <title>Genome sequence of Clostridium beijerinckii strain 59B.</title>
        <authorList>
            <person name="Little G.T."/>
            <person name="Minton N.P."/>
        </authorList>
    </citation>
    <scope>NUCLEOTIDE SEQUENCE</scope>
    <source>
        <strain evidence="2">NCIMB 14988</strain>
    </source>
</reference>
<evidence type="ECO:0000313" key="12">
    <source>
        <dbReference type="Proteomes" id="UP000190959"/>
    </source>
</evidence>
<dbReference type="AlphaFoldDB" id="A0A0B5Q8A1"/>
<dbReference type="InterPro" id="IPR009570">
    <property type="entry name" value="Spore_III_AC"/>
</dbReference>
<organism evidence="2 11">
    <name type="scientific">Clostridium beijerinckii</name>
    <name type="common">Clostridium MP</name>
    <dbReference type="NCBI Taxonomy" id="1520"/>
    <lineage>
        <taxon>Bacteria</taxon>
        <taxon>Bacillati</taxon>
        <taxon>Bacillota</taxon>
        <taxon>Clostridia</taxon>
        <taxon>Eubacteriales</taxon>
        <taxon>Clostridiaceae</taxon>
        <taxon>Clostridium</taxon>
    </lineage>
</organism>
<dbReference type="EMBL" id="JABSWW010000001">
    <property type="protein sequence ID" value="NRT88581.1"/>
    <property type="molecule type" value="Genomic_DNA"/>
</dbReference>
<dbReference type="Proteomes" id="UP000587880">
    <property type="component" value="Unassembled WGS sequence"/>
</dbReference>
<dbReference type="Proteomes" id="UP000031866">
    <property type="component" value="Chromosome"/>
</dbReference>
<dbReference type="EMBL" id="JABAGD010000005">
    <property type="protein sequence ID" value="NMF04040.1"/>
    <property type="molecule type" value="Genomic_DNA"/>
</dbReference>
<evidence type="ECO:0000313" key="7">
    <source>
        <dbReference type="EMBL" id="NRV07331.1"/>
    </source>
</evidence>
<dbReference type="EMBL" id="MWMH01000002">
    <property type="protein sequence ID" value="OOP74501.1"/>
    <property type="molecule type" value="Genomic_DNA"/>
</dbReference>
<evidence type="ECO:0000313" key="10">
    <source>
        <dbReference type="EMBL" id="OOP74501.1"/>
    </source>
</evidence>
<proteinExistence type="predicted"/>
<dbReference type="STRING" id="1520.LF65_01833"/>
<keyword evidence="1" id="KW-1133">Transmembrane helix</keyword>
<reference evidence="6" key="8">
    <citation type="submission" date="2020-05" db="EMBL/GenBank/DDBJ databases">
        <authorList>
            <person name="Brown S."/>
            <person name="Huntemann M."/>
            <person name="Clum A."/>
            <person name="Spunde A."/>
            <person name="Palaniappan K."/>
            <person name="Ritter S."/>
            <person name="Mikhailova N."/>
            <person name="Chen I.-M."/>
            <person name="Stamatis D."/>
            <person name="Reddy T."/>
            <person name="O'Malley R."/>
            <person name="Daum C."/>
            <person name="Shapiro N."/>
            <person name="Ivanova N."/>
            <person name="Kyrpides N."/>
            <person name="Woyke T."/>
        </authorList>
    </citation>
    <scope>NUCLEOTIDE SEQUENCE</scope>
    <source>
        <strain evidence="6">DJ080</strain>
    </source>
</reference>
<evidence type="ECO:0000313" key="6">
    <source>
        <dbReference type="EMBL" id="NRT88581.1"/>
    </source>
</evidence>
<reference evidence="11" key="1">
    <citation type="submission" date="2014-12" db="EMBL/GenBank/DDBJ databases">
        <title>Genome sequence of Clostridium beijerinckii strain 59B.</title>
        <authorList>
            <person name="Little G.T."/>
            <person name="Minton N.P."/>
        </authorList>
    </citation>
    <scope>NUCLEOTIDE SEQUENCE [LARGE SCALE GENOMIC DNA]</scope>
    <source>
        <strain evidence="11">59B</strain>
    </source>
</reference>
<accession>A0A0B5Q8A1</accession>
<evidence type="ECO:0000313" key="14">
    <source>
        <dbReference type="Proteomes" id="UP000587880"/>
    </source>
</evidence>
<dbReference type="EMBL" id="LZZI01000008">
    <property type="protein sequence ID" value="OOM63931.1"/>
    <property type="molecule type" value="Genomic_DNA"/>
</dbReference>
<keyword evidence="1" id="KW-0472">Membrane</keyword>
<evidence type="ECO:0000313" key="2">
    <source>
        <dbReference type="EMBL" id="AJG98434.1"/>
    </source>
</evidence>
<dbReference type="Proteomes" id="UP000631418">
    <property type="component" value="Unassembled WGS sequence"/>
</dbReference>
<gene>
    <name evidence="3" type="primary">spoIIIAC</name>
    <name evidence="6" type="ORF">B0H41_002260</name>
    <name evidence="8" type="ORF">BCD95_004051</name>
    <name evidence="10" type="ORF">CBEIBR21_08425</name>
    <name evidence="9" type="ORF">CLBCK_07430</name>
    <name evidence="7" type="ORF">DFH45_000294</name>
    <name evidence="5" type="ORF">HF849_04600</name>
    <name evidence="3" type="ORF">HGI39_06045</name>
    <name evidence="4" type="ORF">IS491_23230</name>
    <name evidence="2" type="ORF">LF65_01833</name>
</gene>
<evidence type="ECO:0000313" key="3">
    <source>
        <dbReference type="EMBL" id="MBC2474277.1"/>
    </source>
</evidence>
<feature type="transmembrane region" description="Helical" evidence="1">
    <location>
        <begin position="32"/>
        <end position="56"/>
    </location>
</feature>
<evidence type="ECO:0000313" key="9">
    <source>
        <dbReference type="EMBL" id="OOM63931.1"/>
    </source>
</evidence>
<protein>
    <submittedName>
        <fullName evidence="2 9">Stage III sporulation protein AC</fullName>
    </submittedName>
</protein>
<dbReference type="NCBIfam" id="TIGR02848">
    <property type="entry name" value="spore_III_AC"/>
    <property type="match status" value="1"/>
</dbReference>
<feature type="transmembrane region" description="Helical" evidence="1">
    <location>
        <begin position="6"/>
        <end position="25"/>
    </location>
</feature>
<reference evidence="3" key="10">
    <citation type="journal article" date="2022" name="Nat. Biotechnol.">
        <title>Carbon-negative production of acetone and isopropanol by gas fermentation at industrial pilot scale.</title>
        <authorList>
            <person name="Liew F.E."/>
            <person name="Nogle R."/>
            <person name="Abdalla T."/>
            <person name="Rasor B.J."/>
            <person name="Canter C."/>
            <person name="Jensen R.O."/>
            <person name="Wang L."/>
            <person name="Strutz J."/>
            <person name="Chirania P."/>
            <person name="De Tissera S."/>
            <person name="Mueller A.P."/>
            <person name="Ruan Z."/>
            <person name="Gao A."/>
            <person name="Tran L."/>
            <person name="Engle N.L."/>
            <person name="Bromley J.C."/>
            <person name="Daniell J."/>
            <person name="Conrado R."/>
            <person name="Tschaplinski T.J."/>
            <person name="Giannone R.J."/>
            <person name="Hettich R.L."/>
            <person name="Karim A.S."/>
            <person name="Simpson S.D."/>
            <person name="Brown S.D."/>
            <person name="Leang C."/>
            <person name="Jewett M.C."/>
            <person name="Kopke M."/>
        </authorList>
    </citation>
    <scope>NUCLEOTIDE SEQUENCE</scope>
    <source>
        <strain evidence="3">DJ015</strain>
        <strain evidence="6">DJ080</strain>
    </source>
</reference>
<dbReference type="EMBL" id="CP010086">
    <property type="protein sequence ID" value="AJG98434.1"/>
    <property type="molecule type" value="Genomic_DNA"/>
</dbReference>
<dbReference type="Proteomes" id="UP000821656">
    <property type="component" value="Unassembled WGS sequence"/>
</dbReference>
<dbReference type="Proteomes" id="UP000190973">
    <property type="component" value="Unassembled WGS sequence"/>
</dbReference>
<dbReference type="Proteomes" id="UP001194098">
    <property type="component" value="Unassembled WGS sequence"/>
</dbReference>
<name>A0A0B5Q8A1_CLOBE</name>
<dbReference type="RefSeq" id="WP_011969018.1">
    <property type="nucleotide sequence ID" value="NZ_BKAK01000003.1"/>
</dbReference>
<dbReference type="InterPro" id="IPR025664">
    <property type="entry name" value="Spore_III_AC/AD"/>
</dbReference>
<evidence type="ECO:0000256" key="1">
    <source>
        <dbReference type="SAM" id="Phobius"/>
    </source>
</evidence>
<evidence type="ECO:0000313" key="5">
    <source>
        <dbReference type="EMBL" id="NMF04040.1"/>
    </source>
</evidence>
<evidence type="ECO:0000313" key="4">
    <source>
        <dbReference type="EMBL" id="MBF7811528.1"/>
    </source>
</evidence>
<evidence type="ECO:0000313" key="11">
    <source>
        <dbReference type="Proteomes" id="UP000031866"/>
    </source>
</evidence>
<dbReference type="Proteomes" id="UP000822184">
    <property type="component" value="Unassembled WGS sequence"/>
</dbReference>
<reference evidence="4" key="9">
    <citation type="submission" date="2020-11" db="EMBL/GenBank/DDBJ databases">
        <authorList>
            <person name="Thieme N."/>
            <person name="Liebl W."/>
            <person name="Zverlov V."/>
        </authorList>
    </citation>
    <scope>NUCLEOTIDE SEQUENCE</scope>
    <source>
        <strain evidence="4">NT08</strain>
    </source>
</reference>
<dbReference type="EMBL" id="JADOEF010000001">
    <property type="protein sequence ID" value="MBF7811528.1"/>
    <property type="molecule type" value="Genomic_DNA"/>
</dbReference>
<dbReference type="EMBL" id="JABTDW010000001">
    <property type="protein sequence ID" value="NSB15792.1"/>
    <property type="molecule type" value="Genomic_DNA"/>
</dbReference>
<evidence type="ECO:0000313" key="13">
    <source>
        <dbReference type="Proteomes" id="UP000190973"/>
    </source>
</evidence>
<dbReference type="OMA" id="HWVTLIG"/>
<reference evidence="5 14" key="5">
    <citation type="submission" date="2020-04" db="EMBL/GenBank/DDBJ databases">
        <authorList>
            <person name="Hitch T.C.A."/>
            <person name="Wylensek D."/>
            <person name="Clavel T."/>
        </authorList>
    </citation>
    <scope>NUCLEOTIDE SEQUENCE [LARGE SCALE GENOMIC DNA]</scope>
    <source>
        <strain evidence="5 14">WB01_NA02</strain>
    </source>
</reference>